<evidence type="ECO:0000313" key="9">
    <source>
        <dbReference type="RefSeq" id="XP_013402141.1"/>
    </source>
</evidence>
<feature type="region of interest" description="Disordered" evidence="6">
    <location>
        <begin position="273"/>
        <end position="320"/>
    </location>
</feature>
<dbReference type="Pfam" id="PF21938">
    <property type="entry name" value="CAP_N"/>
    <property type="match status" value="1"/>
</dbReference>
<dbReference type="SUPFAM" id="SSF69340">
    <property type="entry name" value="C-terminal domain of adenylylcyclase associated protein"/>
    <property type="match status" value="1"/>
</dbReference>
<dbReference type="PANTHER" id="PTHR10652">
    <property type="entry name" value="ADENYLYL CYCLASE-ASSOCIATED PROTEIN"/>
    <property type="match status" value="1"/>
</dbReference>
<dbReference type="InterPro" id="IPR017901">
    <property type="entry name" value="C-CAP_CF_C-like"/>
</dbReference>
<dbReference type="GO" id="GO:0000902">
    <property type="term" value="P:cell morphogenesis"/>
    <property type="evidence" value="ECO:0007669"/>
    <property type="project" value="TreeGrafter"/>
</dbReference>
<dbReference type="GO" id="GO:0005886">
    <property type="term" value="C:plasma membrane"/>
    <property type="evidence" value="ECO:0007669"/>
    <property type="project" value="UniProtKB-SubCell"/>
</dbReference>
<dbReference type="KEGG" id="lak:106167808"/>
<dbReference type="FunFam" id="1.25.40.330:FF:000001">
    <property type="entry name" value="Adenylyl cyclase-associated protein"/>
    <property type="match status" value="1"/>
</dbReference>
<evidence type="ECO:0000256" key="6">
    <source>
        <dbReference type="SAM" id="MobiDB-lite"/>
    </source>
</evidence>
<evidence type="ECO:0000256" key="1">
    <source>
        <dbReference type="ARBA" id="ARBA00004202"/>
    </source>
</evidence>
<dbReference type="InterPro" id="IPR036223">
    <property type="entry name" value="CAP_C_sf"/>
</dbReference>
<dbReference type="InterPro" id="IPR006599">
    <property type="entry name" value="CARP_motif"/>
</dbReference>
<feature type="compositionally biased region" description="Low complexity" evidence="6">
    <location>
        <begin position="304"/>
        <end position="320"/>
    </location>
</feature>
<dbReference type="InterPro" id="IPR053950">
    <property type="entry name" value="CAP_N"/>
</dbReference>
<keyword evidence="3" id="KW-1003">Cell membrane</keyword>
<dbReference type="InterPro" id="IPR001837">
    <property type="entry name" value="Adenylate_cyclase-assoc_CAP"/>
</dbReference>
<feature type="compositionally biased region" description="Pro residues" evidence="6">
    <location>
        <begin position="222"/>
        <end position="247"/>
    </location>
</feature>
<dbReference type="Gene3D" id="1.25.40.330">
    <property type="entry name" value="Adenylate cyclase-associated CAP, N-terminal domain"/>
    <property type="match status" value="1"/>
</dbReference>
<dbReference type="InterPro" id="IPR036222">
    <property type="entry name" value="CAP_N_sf"/>
</dbReference>
<dbReference type="PROSITE" id="PS51329">
    <property type="entry name" value="C_CAP_COFACTOR_C"/>
    <property type="match status" value="1"/>
</dbReference>
<feature type="region of interest" description="Disordered" evidence="6">
    <location>
        <begin position="215"/>
        <end position="257"/>
    </location>
</feature>
<comment type="subcellular location">
    <subcellularLocation>
        <location evidence="1">Cell membrane</location>
        <topology evidence="1">Peripheral membrane protein</topology>
    </subcellularLocation>
</comment>
<evidence type="ECO:0000256" key="2">
    <source>
        <dbReference type="ARBA" id="ARBA00007659"/>
    </source>
</evidence>
<evidence type="ECO:0000256" key="5">
    <source>
        <dbReference type="RuleBase" id="RU000647"/>
    </source>
</evidence>
<gene>
    <name evidence="9" type="primary">LOC106167808</name>
</gene>
<comment type="similarity">
    <text evidence="2 5">Belongs to the CAP family.</text>
</comment>
<dbReference type="GO" id="GO:0005737">
    <property type="term" value="C:cytoplasm"/>
    <property type="evidence" value="ECO:0007669"/>
    <property type="project" value="TreeGrafter"/>
</dbReference>
<dbReference type="GO" id="GO:0019933">
    <property type="term" value="P:cAMP-mediated signaling"/>
    <property type="evidence" value="ECO:0007669"/>
    <property type="project" value="TreeGrafter"/>
</dbReference>
<dbReference type="SMART" id="SM00673">
    <property type="entry name" value="CARP"/>
    <property type="match status" value="2"/>
</dbReference>
<dbReference type="Gene3D" id="2.160.20.70">
    <property type="match status" value="1"/>
</dbReference>
<evidence type="ECO:0000259" key="7">
    <source>
        <dbReference type="PROSITE" id="PS51329"/>
    </source>
</evidence>
<dbReference type="RefSeq" id="XP_013402141.1">
    <property type="nucleotide sequence ID" value="XM_013546687.1"/>
</dbReference>
<dbReference type="Pfam" id="PF08603">
    <property type="entry name" value="CAP_C"/>
    <property type="match status" value="1"/>
</dbReference>
<proteinExistence type="inferred from homology"/>
<evidence type="ECO:0000313" key="8">
    <source>
        <dbReference type="Proteomes" id="UP000085678"/>
    </source>
</evidence>
<dbReference type="Pfam" id="PF01213">
    <property type="entry name" value="CAP_N-CM"/>
    <property type="match status" value="1"/>
</dbReference>
<dbReference type="AlphaFoldDB" id="A0A1S3IW02"/>
<accession>A0A1S3IW02</accession>
<dbReference type="GO" id="GO:0003779">
    <property type="term" value="F:actin binding"/>
    <property type="evidence" value="ECO:0007669"/>
    <property type="project" value="InterPro"/>
</dbReference>
<dbReference type="InterPro" id="IPR013992">
    <property type="entry name" value="Adenylate_cyclase-assoc_CAP_N"/>
</dbReference>
<name>A0A1S3IW02_LINAN</name>
<dbReference type="GO" id="GO:0008179">
    <property type="term" value="F:adenylate cyclase binding"/>
    <property type="evidence" value="ECO:0007669"/>
    <property type="project" value="TreeGrafter"/>
</dbReference>
<evidence type="ECO:0000256" key="3">
    <source>
        <dbReference type="ARBA" id="ARBA00022475"/>
    </source>
</evidence>
<protein>
    <recommendedName>
        <fullName evidence="5">Adenylyl cyclase-associated protein</fullName>
    </recommendedName>
</protein>
<dbReference type="InterPro" id="IPR016098">
    <property type="entry name" value="CAP/MinC_C"/>
</dbReference>
<reference evidence="9" key="1">
    <citation type="submission" date="2025-08" db="UniProtKB">
        <authorList>
            <consortium name="RefSeq"/>
        </authorList>
    </citation>
    <scope>IDENTIFICATION</scope>
    <source>
        <tissue evidence="9">Gonads</tissue>
    </source>
</reference>
<dbReference type="InterPro" id="IPR013912">
    <property type="entry name" value="Adenylate_cyclase-assoc_CAP_C"/>
</dbReference>
<sequence length="479" mass="51159">MAQLEALVNRLEAVASKLENISSRGIGGGGGAGASQEVSHAFVTAFDDLMKGSLATFVDLSNKIGGDVKESAAMLLKGFQAQRQFLSLVAKCKQPSQEVLVALLKPTSDEIQNIQAFRQKQHKSPFINHLSVLSESSPALGWVTVAPAPGPFVKEMGDAGQFYGNRVLKEFKEKDKTHVDWMRAWNETLKELQAYIKEFHTTGIAWNAGGIDASSAPAAGPAAPPPPPAGGPPPPPPPGPPPPPPPGGMDAGPSPAAAMSGVFAEINRGTDITKGLKKVTDDQKTHKNPSLRIGAQPFKPPGGAPAKKAPVPAPVAAKAAEKPPVLELQGKKWIVEHHKGNRNLVISDVELKQVVYMFKCVDSTLQVKGKVNSIVMDNCKKTALVFDDVVSCVEFVNCQSVQAQVNGHVHTVSVDKTDGFQMYLSKDSMNTEFITAKSSEMNILVPGPDGDYLEFAVPEQFKTTFDGKKLVTDCSDLQQ</sequence>
<feature type="domain" description="C-CAP/cofactor C-like" evidence="7">
    <location>
        <begin position="323"/>
        <end position="457"/>
    </location>
</feature>
<dbReference type="PANTHER" id="PTHR10652:SF0">
    <property type="entry name" value="ADENYLYL CYCLASE-ASSOCIATED PROTEIN"/>
    <property type="match status" value="1"/>
</dbReference>
<keyword evidence="4" id="KW-0472">Membrane</keyword>
<dbReference type="SUPFAM" id="SSF101278">
    <property type="entry name" value="N-terminal domain of adenylylcyclase associated protein, CAP"/>
    <property type="match status" value="1"/>
</dbReference>
<dbReference type="GeneID" id="106167808"/>
<dbReference type="OrthoDB" id="1601at2759"/>
<keyword evidence="8" id="KW-1185">Reference proteome</keyword>
<dbReference type="InterPro" id="IPR028417">
    <property type="entry name" value="CAP_CS_C"/>
</dbReference>
<dbReference type="PROSITE" id="PS01089">
    <property type="entry name" value="CAP_2"/>
    <property type="match status" value="1"/>
</dbReference>
<organism evidence="8 9">
    <name type="scientific">Lingula anatina</name>
    <name type="common">Brachiopod</name>
    <name type="synonym">Lingula unguis</name>
    <dbReference type="NCBI Taxonomy" id="7574"/>
    <lineage>
        <taxon>Eukaryota</taxon>
        <taxon>Metazoa</taxon>
        <taxon>Spiralia</taxon>
        <taxon>Lophotrochozoa</taxon>
        <taxon>Brachiopoda</taxon>
        <taxon>Linguliformea</taxon>
        <taxon>Lingulata</taxon>
        <taxon>Lingulida</taxon>
        <taxon>Linguloidea</taxon>
        <taxon>Lingulidae</taxon>
        <taxon>Lingula</taxon>
    </lineage>
</organism>
<evidence type="ECO:0000256" key="4">
    <source>
        <dbReference type="ARBA" id="ARBA00023136"/>
    </source>
</evidence>
<dbReference type="GO" id="GO:0007015">
    <property type="term" value="P:actin filament organization"/>
    <property type="evidence" value="ECO:0007669"/>
    <property type="project" value="TreeGrafter"/>
</dbReference>
<dbReference type="Proteomes" id="UP000085678">
    <property type="component" value="Unplaced"/>
</dbReference>
<dbReference type="FunFam" id="2.160.20.70:FF:000001">
    <property type="entry name" value="Adenylyl cyclase-associated protein"/>
    <property type="match status" value="1"/>
</dbReference>